<organism evidence="1 2">
    <name type="scientific">Trichonephila inaurata madagascariensis</name>
    <dbReference type="NCBI Taxonomy" id="2747483"/>
    <lineage>
        <taxon>Eukaryota</taxon>
        <taxon>Metazoa</taxon>
        <taxon>Ecdysozoa</taxon>
        <taxon>Arthropoda</taxon>
        <taxon>Chelicerata</taxon>
        <taxon>Arachnida</taxon>
        <taxon>Araneae</taxon>
        <taxon>Araneomorphae</taxon>
        <taxon>Entelegynae</taxon>
        <taxon>Araneoidea</taxon>
        <taxon>Nephilidae</taxon>
        <taxon>Trichonephila</taxon>
        <taxon>Trichonephila inaurata</taxon>
    </lineage>
</organism>
<dbReference type="EMBL" id="BMAV01011633">
    <property type="protein sequence ID" value="GFY57635.1"/>
    <property type="molecule type" value="Genomic_DNA"/>
</dbReference>
<proteinExistence type="predicted"/>
<accession>A0A8X6XPR9</accession>
<dbReference type="AlphaFoldDB" id="A0A8X6XPR9"/>
<sequence length="89" mass="9702">MRAAKLASEGHHTARNRGDFVYATSAVLQRTLSDGACTFCVPAKGLSVSWAVPRILRPRPKPPVCRLKHQGTRAKVLENGEYLTSREGG</sequence>
<evidence type="ECO:0000313" key="2">
    <source>
        <dbReference type="Proteomes" id="UP000886998"/>
    </source>
</evidence>
<comment type="caution">
    <text evidence="1">The sequence shown here is derived from an EMBL/GenBank/DDBJ whole genome shotgun (WGS) entry which is preliminary data.</text>
</comment>
<evidence type="ECO:0000313" key="1">
    <source>
        <dbReference type="EMBL" id="GFY57635.1"/>
    </source>
</evidence>
<protein>
    <submittedName>
        <fullName evidence="1">Uncharacterized protein</fullName>
    </submittedName>
</protein>
<gene>
    <name evidence="1" type="ORF">TNIN_242261</name>
</gene>
<dbReference type="Proteomes" id="UP000886998">
    <property type="component" value="Unassembled WGS sequence"/>
</dbReference>
<reference evidence="1" key="1">
    <citation type="submission" date="2020-08" db="EMBL/GenBank/DDBJ databases">
        <title>Multicomponent nature underlies the extraordinary mechanical properties of spider dragline silk.</title>
        <authorList>
            <person name="Kono N."/>
            <person name="Nakamura H."/>
            <person name="Mori M."/>
            <person name="Yoshida Y."/>
            <person name="Ohtoshi R."/>
            <person name="Malay A.D."/>
            <person name="Moran D.A.P."/>
            <person name="Tomita M."/>
            <person name="Numata K."/>
            <person name="Arakawa K."/>
        </authorList>
    </citation>
    <scope>NUCLEOTIDE SEQUENCE</scope>
</reference>
<name>A0A8X6XPR9_9ARAC</name>
<keyword evidence="2" id="KW-1185">Reference proteome</keyword>